<comment type="caution">
    <text evidence="2">The sequence shown here is derived from an EMBL/GenBank/DDBJ whole genome shotgun (WGS) entry which is preliminary data.</text>
</comment>
<evidence type="ECO:0000313" key="2">
    <source>
        <dbReference type="EMBL" id="MBE8589520.1"/>
    </source>
</evidence>
<evidence type="ECO:0000313" key="3">
    <source>
        <dbReference type="Proteomes" id="UP000613075"/>
    </source>
</evidence>
<dbReference type="PANTHER" id="PTHR32182">
    <property type="entry name" value="DNA REPLICATION AND REPAIR PROTEIN RECF"/>
    <property type="match status" value="1"/>
</dbReference>
<dbReference type="InterPro" id="IPR003959">
    <property type="entry name" value="ATPase_AAA_core"/>
</dbReference>
<protein>
    <submittedName>
        <fullName evidence="2">AAA family ATPase</fullName>
    </submittedName>
</protein>
<sequence length="611" mass="68398">MRLRYLSIDRYPPLSDAKICFSVDAPWPVFNVAANHCGIHFVAGLNGSGKSHLLRAISSIFLAMADGKLPGFPFTLVYELGRPGQMSEIIFDNPLARKNEAVIWQRTTPGFEKNFSSDAFEAVINALRSGDQQGFFARVPQGSFPQNVKDLLPRVLAYTSGAWRPWDAIWQPPISADERPDFNDEDVYELGTERPVGWTHRDERLVSSAEPAQSSPVAYVNTDASDLLSRPFLFSDNRPDAALLAVVLHDGLEARKGAGNPRLAQLLKMAGWHALISVRLRIDIDKVQNAPLPFQKKIHDLLLSASEVIRVPYPERQLRMAYFDVESLVPTSSPNYYEQHLGKEVDLHQVDALALVLGERSQSAFSRFHELIRWLALGLVDSLEMCIRRDDKPLSGDESKDMGVMAYSDMSDGEQMVLRRWALFYLLSGESDALLLLDEPETHFNDSWKREIVGIIEEAMGHDYSAVLVASHSSIVLSDVFDEEVIHVRKSPDGRSSVESLRTRTFGSEPGTLVMKVFKADDSIGARAKKRIDAFLEAAAEKQKATPDEIAQVEKLIHNLGSGFYRSELRTVLNRWKHNSSVEALNDLLPSLTAEMQEDVLDLMKKLLGAR</sequence>
<dbReference type="Proteomes" id="UP000613075">
    <property type="component" value="Unassembled WGS sequence"/>
</dbReference>
<dbReference type="InterPro" id="IPR027417">
    <property type="entry name" value="P-loop_NTPase"/>
</dbReference>
<reference evidence="2 3" key="1">
    <citation type="submission" date="2020-10" db="EMBL/GenBank/DDBJ databases">
        <title>The draft genomes of Cyclamen pathogen Pseudomonas sp.</title>
        <authorList>
            <person name="Fujikawa T."/>
            <person name="Sawada H."/>
        </authorList>
    </citation>
    <scope>NUCLEOTIDE SEQUENCE [LARGE SCALE GENOMIC DNA]</scope>
    <source>
        <strain evidence="2 3">MAFF 301449</strain>
    </source>
</reference>
<accession>A0ABR9SKS9</accession>
<name>A0ABR9SKS9_9PSED</name>
<dbReference type="EMBL" id="JADDUM010000004">
    <property type="protein sequence ID" value="MBE8589520.1"/>
    <property type="molecule type" value="Genomic_DNA"/>
</dbReference>
<dbReference type="SUPFAM" id="SSF52540">
    <property type="entry name" value="P-loop containing nucleoside triphosphate hydrolases"/>
    <property type="match status" value="1"/>
</dbReference>
<dbReference type="RefSeq" id="WP_193863858.1">
    <property type="nucleotide sequence ID" value="NZ_JADDUM010000004.1"/>
</dbReference>
<proteinExistence type="predicted"/>
<dbReference type="Pfam" id="PF13304">
    <property type="entry name" value="AAA_21"/>
    <property type="match status" value="1"/>
</dbReference>
<evidence type="ECO:0000259" key="1">
    <source>
        <dbReference type="Pfam" id="PF13304"/>
    </source>
</evidence>
<feature type="domain" description="ATPase AAA-type core" evidence="1">
    <location>
        <begin position="393"/>
        <end position="477"/>
    </location>
</feature>
<keyword evidence="3" id="KW-1185">Reference proteome</keyword>
<dbReference type="PANTHER" id="PTHR32182:SF25">
    <property type="entry name" value="SLR1056 PROTEIN"/>
    <property type="match status" value="1"/>
</dbReference>
<dbReference type="Gene3D" id="3.40.50.300">
    <property type="entry name" value="P-loop containing nucleotide triphosphate hydrolases"/>
    <property type="match status" value="1"/>
</dbReference>
<organism evidence="2 3">
    <name type="scientific">Pseudomonas cyclaminis</name>
    <dbReference type="NCBI Taxonomy" id="2781239"/>
    <lineage>
        <taxon>Bacteria</taxon>
        <taxon>Pseudomonadati</taxon>
        <taxon>Pseudomonadota</taxon>
        <taxon>Gammaproteobacteria</taxon>
        <taxon>Pseudomonadales</taxon>
        <taxon>Pseudomonadaceae</taxon>
        <taxon>Pseudomonas</taxon>
    </lineage>
</organism>
<gene>
    <name evidence="2" type="ORF">IQK56_00430</name>
</gene>